<evidence type="ECO:0000256" key="1">
    <source>
        <dbReference type="SAM" id="Phobius"/>
    </source>
</evidence>
<reference evidence="2" key="1">
    <citation type="journal article" date="2020" name="Nature">
        <title>Giant virus diversity and host interactions through global metagenomics.</title>
        <authorList>
            <person name="Schulz F."/>
            <person name="Roux S."/>
            <person name="Paez-Espino D."/>
            <person name="Jungbluth S."/>
            <person name="Walsh D.A."/>
            <person name="Denef V.J."/>
            <person name="McMahon K.D."/>
            <person name="Konstantinidis K.T."/>
            <person name="Eloe-Fadrosh E.A."/>
            <person name="Kyrpides N.C."/>
            <person name="Woyke T."/>
        </authorList>
    </citation>
    <scope>NUCLEOTIDE SEQUENCE</scope>
    <source>
        <strain evidence="2">GVMAG-M-3300024261-8</strain>
    </source>
</reference>
<proteinExistence type="predicted"/>
<evidence type="ECO:0000313" key="2">
    <source>
        <dbReference type="EMBL" id="QHT95338.1"/>
    </source>
</evidence>
<keyword evidence="1" id="KW-0812">Transmembrane</keyword>
<dbReference type="AlphaFoldDB" id="A0A6C0IQ48"/>
<keyword evidence="1" id="KW-1133">Transmembrane helix</keyword>
<protein>
    <submittedName>
        <fullName evidence="2">Uncharacterized protein</fullName>
    </submittedName>
</protein>
<organism evidence="2">
    <name type="scientific">viral metagenome</name>
    <dbReference type="NCBI Taxonomy" id="1070528"/>
    <lineage>
        <taxon>unclassified sequences</taxon>
        <taxon>metagenomes</taxon>
        <taxon>organismal metagenomes</taxon>
    </lineage>
</organism>
<feature type="transmembrane region" description="Helical" evidence="1">
    <location>
        <begin position="6"/>
        <end position="25"/>
    </location>
</feature>
<dbReference type="EMBL" id="MN740240">
    <property type="protein sequence ID" value="QHT95338.1"/>
    <property type="molecule type" value="Genomic_DNA"/>
</dbReference>
<name>A0A6C0IQ48_9ZZZZ</name>
<keyword evidence="1" id="KW-0472">Membrane</keyword>
<sequence>MYYYILNFGILFIFVIIAGLTLYNCSLNKKSDLEKQQQMIEDQQYVMSKIRHYKQEMVDNKEMITNITNLPALEHF</sequence>
<accession>A0A6C0IQ48</accession>